<evidence type="ECO:0000313" key="2">
    <source>
        <dbReference type="EMBL" id="WTU76058.1"/>
    </source>
</evidence>
<proteinExistence type="predicted"/>
<evidence type="ECO:0000256" key="1">
    <source>
        <dbReference type="SAM" id="MobiDB-lite"/>
    </source>
</evidence>
<keyword evidence="2" id="KW-0378">Hydrolase</keyword>
<accession>A0AAU2JX27</accession>
<keyword evidence="2" id="KW-0255">Endonuclease</keyword>
<organism evidence="2">
    <name type="scientific">Streptomyces sp. NBC_00049</name>
    <dbReference type="NCBI Taxonomy" id="2903617"/>
    <lineage>
        <taxon>Bacteria</taxon>
        <taxon>Bacillati</taxon>
        <taxon>Actinomycetota</taxon>
        <taxon>Actinomycetes</taxon>
        <taxon>Kitasatosporales</taxon>
        <taxon>Streptomycetaceae</taxon>
        <taxon>Streptomyces</taxon>
    </lineage>
</organism>
<sequence>MVLEECRSPESDSALGVLLPASALTSHSMADLRVKLSETWHLSTVLYGAGLIPGVHHSFEVAAMFLRKKQEPSDRILRMYRIPRQGDQAAIEKDFEKLLRMQGGEVENGYIVRELTDPREGFNFDRHSPALAARRKDLAAFGSLVTVGELFDRGPSVNVQTLNEKIVSAGQIGAARVLHGRDVLRDGAIAAPDPESELWVQLPAEFLLQPGDLVLRSISRRTDFSLVVSEVTADNLPLAAGHTVIVLRPKVPLASQQLRFTLMFLRSSVARTLLVSADPHVLWRDLSELAVPQPDEALTSALEDLITAKQSLEEWHNEADDILQSIFLDKTPAQARERITQSGRTLRLRVEAADLLDNLGHTVRTRFPYPIALRWRHLEACMSAGNAKEAYEAVLDTAETLLGYSALLVAALAREESIQLNSVRAIRDKLASGRTGPGFGEWVAILEEIVSGRKRKGLAAEHPLNEFGALFTDPETVKARTQLSERRNDQAHQRRPDHVELPSALNSAHADLSTLLDRARFLADLRLAHVTDVRWDELHGLATVDYRSMMGDHPVVPTETMHNGSSKLETDSLYLIDREHRMHLLRPFLIGRPCTDCRTWSTFHVDKFPRGGAVLKSLDHGHTMADPTLGSALSVVGLV</sequence>
<name>A0AAU2JX27_9ACTN</name>
<gene>
    <name evidence="2" type="ORF">OG327_23515</name>
</gene>
<feature type="region of interest" description="Disordered" evidence="1">
    <location>
        <begin position="479"/>
        <end position="498"/>
    </location>
</feature>
<dbReference type="GO" id="GO:0004519">
    <property type="term" value="F:endonuclease activity"/>
    <property type="evidence" value="ECO:0007669"/>
    <property type="project" value="UniProtKB-KW"/>
</dbReference>
<keyword evidence="2" id="KW-0540">Nuclease</keyword>
<dbReference type="AlphaFoldDB" id="A0AAU2JX27"/>
<reference evidence="2" key="1">
    <citation type="submission" date="2022-10" db="EMBL/GenBank/DDBJ databases">
        <title>The complete genomes of actinobacterial strains from the NBC collection.</title>
        <authorList>
            <person name="Joergensen T.S."/>
            <person name="Alvarez Arevalo M."/>
            <person name="Sterndorff E.B."/>
            <person name="Faurdal D."/>
            <person name="Vuksanovic O."/>
            <person name="Mourched A.-S."/>
            <person name="Charusanti P."/>
            <person name="Shaw S."/>
            <person name="Blin K."/>
            <person name="Weber T."/>
        </authorList>
    </citation>
    <scope>NUCLEOTIDE SEQUENCE</scope>
    <source>
        <strain evidence="2">NBC_00049</strain>
    </source>
</reference>
<protein>
    <submittedName>
        <fullName evidence="2">Restriction endonuclease</fullName>
    </submittedName>
</protein>
<dbReference type="EMBL" id="CP108264">
    <property type="protein sequence ID" value="WTU76058.1"/>
    <property type="molecule type" value="Genomic_DNA"/>
</dbReference>